<gene>
    <name evidence="3" type="ORF">ACFOY1_11720</name>
</gene>
<protein>
    <submittedName>
        <fullName evidence="3">ArsR/SmtB family transcription factor</fullName>
    </submittedName>
</protein>
<accession>A0ABV8P1B8</accession>
<feature type="domain" description="HTH arsR-type" evidence="2">
    <location>
        <begin position="19"/>
        <end position="113"/>
    </location>
</feature>
<feature type="region of interest" description="Disordered" evidence="1">
    <location>
        <begin position="1"/>
        <end position="24"/>
    </location>
</feature>
<dbReference type="NCBIfam" id="NF033788">
    <property type="entry name" value="HTH_metalloreg"/>
    <property type="match status" value="1"/>
</dbReference>
<comment type="caution">
    <text evidence="3">The sequence shown here is derived from an EMBL/GenBank/DDBJ whole genome shotgun (WGS) entry which is preliminary data.</text>
</comment>
<dbReference type="Pfam" id="PF01022">
    <property type="entry name" value="HTH_5"/>
    <property type="match status" value="1"/>
</dbReference>
<sequence>MSAQGLGRGPRHDDVVEAPAAASAHSLDRTLAALADPHRRRVVDLLRERPLRAGDLAQAAQISFPAMSRHLKTLRQCGLVEEDRDEFDSRVRIYRLKAEAMGELKAWLAETDALWARQLAAFKAHLRKAGK</sequence>
<evidence type="ECO:0000259" key="2">
    <source>
        <dbReference type="PROSITE" id="PS50987"/>
    </source>
</evidence>
<dbReference type="RefSeq" id="WP_343218753.1">
    <property type="nucleotide sequence ID" value="NZ_JAHTBN010000007.1"/>
</dbReference>
<dbReference type="SUPFAM" id="SSF46785">
    <property type="entry name" value="Winged helix' DNA-binding domain"/>
    <property type="match status" value="1"/>
</dbReference>
<dbReference type="PRINTS" id="PR00778">
    <property type="entry name" value="HTHARSR"/>
</dbReference>
<reference evidence="4" key="1">
    <citation type="journal article" date="2019" name="Int. J. Syst. Evol. Microbiol.">
        <title>The Global Catalogue of Microorganisms (GCM) 10K type strain sequencing project: providing services to taxonomists for standard genome sequencing and annotation.</title>
        <authorList>
            <consortium name="The Broad Institute Genomics Platform"/>
            <consortium name="The Broad Institute Genome Sequencing Center for Infectious Disease"/>
            <person name="Wu L."/>
            <person name="Ma J."/>
        </authorList>
    </citation>
    <scope>NUCLEOTIDE SEQUENCE [LARGE SCALE GENOMIC DNA]</scope>
    <source>
        <strain evidence="4">LMG 24813</strain>
    </source>
</reference>
<dbReference type="SMART" id="SM00418">
    <property type="entry name" value="HTH_ARSR"/>
    <property type="match status" value="1"/>
</dbReference>
<keyword evidence="4" id="KW-1185">Reference proteome</keyword>
<evidence type="ECO:0000313" key="3">
    <source>
        <dbReference type="EMBL" id="MFC4201622.1"/>
    </source>
</evidence>
<dbReference type="Proteomes" id="UP001595848">
    <property type="component" value="Unassembled WGS sequence"/>
</dbReference>
<name>A0ABV8P1B8_9BURK</name>
<evidence type="ECO:0000256" key="1">
    <source>
        <dbReference type="SAM" id="MobiDB-lite"/>
    </source>
</evidence>
<dbReference type="PANTHER" id="PTHR38600">
    <property type="entry name" value="TRANSCRIPTIONAL REGULATORY PROTEIN"/>
    <property type="match status" value="1"/>
</dbReference>
<organism evidence="3 4">
    <name type="scientific">Candidimonas humi</name>
    <dbReference type="NCBI Taxonomy" id="683355"/>
    <lineage>
        <taxon>Bacteria</taxon>
        <taxon>Pseudomonadati</taxon>
        <taxon>Pseudomonadota</taxon>
        <taxon>Betaproteobacteria</taxon>
        <taxon>Burkholderiales</taxon>
        <taxon>Alcaligenaceae</taxon>
        <taxon>Candidimonas</taxon>
    </lineage>
</organism>
<dbReference type="InterPro" id="IPR036390">
    <property type="entry name" value="WH_DNA-bd_sf"/>
</dbReference>
<dbReference type="InterPro" id="IPR036388">
    <property type="entry name" value="WH-like_DNA-bd_sf"/>
</dbReference>
<evidence type="ECO:0000313" key="4">
    <source>
        <dbReference type="Proteomes" id="UP001595848"/>
    </source>
</evidence>
<dbReference type="CDD" id="cd00090">
    <property type="entry name" value="HTH_ARSR"/>
    <property type="match status" value="1"/>
</dbReference>
<dbReference type="PROSITE" id="PS50987">
    <property type="entry name" value="HTH_ARSR_2"/>
    <property type="match status" value="1"/>
</dbReference>
<proteinExistence type="predicted"/>
<dbReference type="InterPro" id="IPR011991">
    <property type="entry name" value="ArsR-like_HTH"/>
</dbReference>
<dbReference type="PANTHER" id="PTHR38600:SF1">
    <property type="entry name" value="TRANSCRIPTIONAL REGULATORY PROTEIN"/>
    <property type="match status" value="1"/>
</dbReference>
<dbReference type="EMBL" id="JBHSBV010000004">
    <property type="protein sequence ID" value="MFC4201622.1"/>
    <property type="molecule type" value="Genomic_DNA"/>
</dbReference>
<dbReference type="Gene3D" id="1.10.10.10">
    <property type="entry name" value="Winged helix-like DNA-binding domain superfamily/Winged helix DNA-binding domain"/>
    <property type="match status" value="1"/>
</dbReference>
<dbReference type="InterPro" id="IPR001845">
    <property type="entry name" value="HTH_ArsR_DNA-bd_dom"/>
</dbReference>